<keyword evidence="2" id="KW-1185">Reference proteome</keyword>
<evidence type="ECO:0000313" key="2">
    <source>
        <dbReference type="Proteomes" id="UP000005237"/>
    </source>
</evidence>
<accession>A0A8R1DZH1</accession>
<name>A0A8R1DZH1_CAEJA</name>
<reference evidence="1" key="2">
    <citation type="submission" date="2022-06" db="UniProtKB">
        <authorList>
            <consortium name="EnsemblMetazoa"/>
        </authorList>
    </citation>
    <scope>IDENTIFICATION</scope>
    <source>
        <strain evidence="1">DF5081</strain>
    </source>
</reference>
<evidence type="ECO:0000313" key="1">
    <source>
        <dbReference type="EnsemblMetazoa" id="CJA14695.1"/>
    </source>
</evidence>
<protein>
    <submittedName>
        <fullName evidence="1">Uncharacterized protein</fullName>
    </submittedName>
</protein>
<organism evidence="1 2">
    <name type="scientific">Caenorhabditis japonica</name>
    <dbReference type="NCBI Taxonomy" id="281687"/>
    <lineage>
        <taxon>Eukaryota</taxon>
        <taxon>Metazoa</taxon>
        <taxon>Ecdysozoa</taxon>
        <taxon>Nematoda</taxon>
        <taxon>Chromadorea</taxon>
        <taxon>Rhabditida</taxon>
        <taxon>Rhabditina</taxon>
        <taxon>Rhabditomorpha</taxon>
        <taxon>Rhabditoidea</taxon>
        <taxon>Rhabditidae</taxon>
        <taxon>Peloderinae</taxon>
        <taxon>Caenorhabditis</taxon>
    </lineage>
</organism>
<sequence length="120" mass="13651">MSVSVEAKQQWVRRCKRSSSFLDMTKKAKENNHGCSKNVWLAMDRASKCPQLNGASDSVPIIEASVQPRLYGRSGLYSANCEYMVTVFYDYFPNVHFTGYCGAKERLYSFADRRDSVQVS</sequence>
<dbReference type="Proteomes" id="UP000005237">
    <property type="component" value="Unassembled WGS sequence"/>
</dbReference>
<dbReference type="EnsemblMetazoa" id="CJA14695.1">
    <property type="protein sequence ID" value="CJA14695.1"/>
    <property type="gene ID" value="WBGene00133899"/>
</dbReference>
<proteinExistence type="predicted"/>
<reference evidence="2" key="1">
    <citation type="submission" date="2010-08" db="EMBL/GenBank/DDBJ databases">
        <authorList>
            <consortium name="Caenorhabditis japonica Sequencing Consortium"/>
            <person name="Wilson R.K."/>
        </authorList>
    </citation>
    <scope>NUCLEOTIDE SEQUENCE [LARGE SCALE GENOMIC DNA]</scope>
    <source>
        <strain evidence="2">DF5081</strain>
    </source>
</reference>
<dbReference type="AlphaFoldDB" id="A0A8R1DZH1"/>